<evidence type="ECO:0000313" key="2">
    <source>
        <dbReference type="WBParaSite" id="Pan_g10176.t1"/>
    </source>
</evidence>
<accession>A0A7E4ULF7</accession>
<dbReference type="AlphaFoldDB" id="A0A7E4ULF7"/>
<proteinExistence type="predicted"/>
<dbReference type="Proteomes" id="UP000492821">
    <property type="component" value="Unassembled WGS sequence"/>
</dbReference>
<protein>
    <submittedName>
        <fullName evidence="2">F-box domain-containing protein</fullName>
    </submittedName>
</protein>
<evidence type="ECO:0000313" key="1">
    <source>
        <dbReference type="Proteomes" id="UP000492821"/>
    </source>
</evidence>
<sequence>MPYPLEKLAYDLRRRLRELATLNEAYALQIAAPNYYGLQPVQKVRSVLYASSYIPATSHNTPLFICPNEFAIENFIPHSKLSTIFEDVYLAPKKVFFHNSVLNMSFIQNFVNAVVNPIEKMYFLNCTFTSKNVAKVFCKASAFSALEEFTIVEPTYPSAAWWIETFVETKCVSLKAFDVNRATLSVFKISKDVFRKFVKAQRDDFQLVIYMSLHTDMLKVAKRVKKLFNEHFERRDSVDHLLNEKFVEINFGHCSWYYILRAD</sequence>
<keyword evidence="1" id="KW-1185">Reference proteome</keyword>
<reference evidence="1" key="1">
    <citation type="journal article" date="2013" name="Genetics">
        <title>The draft genome and transcriptome of Panagrellus redivivus are shaped by the harsh demands of a free-living lifestyle.</title>
        <authorList>
            <person name="Srinivasan J."/>
            <person name="Dillman A.R."/>
            <person name="Macchietto M.G."/>
            <person name="Heikkinen L."/>
            <person name="Lakso M."/>
            <person name="Fracchia K.M."/>
            <person name="Antoshechkin I."/>
            <person name="Mortazavi A."/>
            <person name="Wong G."/>
            <person name="Sternberg P.W."/>
        </authorList>
    </citation>
    <scope>NUCLEOTIDE SEQUENCE [LARGE SCALE GENOMIC DNA]</scope>
    <source>
        <strain evidence="1">MT8872</strain>
    </source>
</reference>
<organism evidence="1 2">
    <name type="scientific">Panagrellus redivivus</name>
    <name type="common">Microworm</name>
    <dbReference type="NCBI Taxonomy" id="6233"/>
    <lineage>
        <taxon>Eukaryota</taxon>
        <taxon>Metazoa</taxon>
        <taxon>Ecdysozoa</taxon>
        <taxon>Nematoda</taxon>
        <taxon>Chromadorea</taxon>
        <taxon>Rhabditida</taxon>
        <taxon>Tylenchina</taxon>
        <taxon>Panagrolaimomorpha</taxon>
        <taxon>Panagrolaimoidea</taxon>
        <taxon>Panagrolaimidae</taxon>
        <taxon>Panagrellus</taxon>
    </lineage>
</organism>
<dbReference type="WBParaSite" id="Pan_g10176.t1">
    <property type="protein sequence ID" value="Pan_g10176.t1"/>
    <property type="gene ID" value="Pan_g10176"/>
</dbReference>
<reference evidence="2" key="2">
    <citation type="submission" date="2020-10" db="UniProtKB">
        <authorList>
            <consortium name="WormBaseParasite"/>
        </authorList>
    </citation>
    <scope>IDENTIFICATION</scope>
</reference>
<name>A0A7E4ULF7_PANRE</name>